<proteinExistence type="predicted"/>
<feature type="compositionally biased region" description="Basic and acidic residues" evidence="1">
    <location>
        <begin position="49"/>
        <end position="71"/>
    </location>
</feature>
<protein>
    <submittedName>
        <fullName evidence="3">Uncharacterized protein</fullName>
    </submittedName>
</protein>
<keyword evidence="2" id="KW-1185">Reference proteome</keyword>
<feature type="region of interest" description="Disordered" evidence="1">
    <location>
        <begin position="203"/>
        <end position="224"/>
    </location>
</feature>
<evidence type="ECO:0000313" key="3">
    <source>
        <dbReference type="WBParaSite" id="L893_g27001.t1"/>
    </source>
</evidence>
<dbReference type="WBParaSite" id="L893_g27001.t1">
    <property type="protein sequence ID" value="L893_g27001.t1"/>
    <property type="gene ID" value="L893_g27001"/>
</dbReference>
<accession>A0A1I7ZK65</accession>
<evidence type="ECO:0000313" key="2">
    <source>
        <dbReference type="Proteomes" id="UP000095287"/>
    </source>
</evidence>
<sequence>MKGSLIHMKAPLIANYKVLFVQEHSTDDPKSLQTSIDFKKPLPFSGIRADSDPEDTREADRRDREPETKDGDVMFSDLERRLCGWVTGRRSKSGCCRKQIAEWPRNDGGRIIGRSPSSSAFYGKQVHGAKRVKTVLPAEEVTIIRCTIERGKWGDCDSEMTRYNYLIYFLPSTSNHLLFPSYFLLTIPTKRDLFSPEIAQSKSPSTAKASILSSCTASSPFTVS</sequence>
<reference evidence="3" key="1">
    <citation type="submission" date="2016-11" db="UniProtKB">
        <authorList>
            <consortium name="WormBaseParasite"/>
        </authorList>
    </citation>
    <scope>IDENTIFICATION</scope>
</reference>
<feature type="region of interest" description="Disordered" evidence="1">
    <location>
        <begin position="43"/>
        <end position="71"/>
    </location>
</feature>
<dbReference type="Proteomes" id="UP000095287">
    <property type="component" value="Unplaced"/>
</dbReference>
<name>A0A1I7ZK65_9BILA</name>
<dbReference type="AlphaFoldDB" id="A0A1I7ZK65"/>
<organism evidence="2 3">
    <name type="scientific">Steinernema glaseri</name>
    <dbReference type="NCBI Taxonomy" id="37863"/>
    <lineage>
        <taxon>Eukaryota</taxon>
        <taxon>Metazoa</taxon>
        <taxon>Ecdysozoa</taxon>
        <taxon>Nematoda</taxon>
        <taxon>Chromadorea</taxon>
        <taxon>Rhabditida</taxon>
        <taxon>Tylenchina</taxon>
        <taxon>Panagrolaimomorpha</taxon>
        <taxon>Strongyloidoidea</taxon>
        <taxon>Steinernematidae</taxon>
        <taxon>Steinernema</taxon>
    </lineage>
</organism>
<evidence type="ECO:0000256" key="1">
    <source>
        <dbReference type="SAM" id="MobiDB-lite"/>
    </source>
</evidence>